<evidence type="ECO:0000256" key="1">
    <source>
        <dbReference type="SAM" id="Phobius"/>
    </source>
</evidence>
<dbReference type="AlphaFoldDB" id="A0AAU7Z0N9"/>
<dbReference type="RefSeq" id="WP_353072047.1">
    <property type="nucleotide sequence ID" value="NZ_CP132938.1"/>
</dbReference>
<feature type="transmembrane region" description="Helical" evidence="1">
    <location>
        <begin position="98"/>
        <end position="115"/>
    </location>
</feature>
<reference evidence="2" key="1">
    <citation type="submission" date="2023-08" db="EMBL/GenBank/DDBJ databases">
        <authorList>
            <person name="Messyasz A."/>
            <person name="Mannisto M.K."/>
            <person name="Kerkhof L.J."/>
            <person name="Haggblom M."/>
        </authorList>
    </citation>
    <scope>NUCLEOTIDE SEQUENCE</scope>
    <source>
        <strain evidence="2">M8UP39</strain>
    </source>
</reference>
<feature type="transmembrane region" description="Helical" evidence="1">
    <location>
        <begin position="127"/>
        <end position="147"/>
    </location>
</feature>
<organism evidence="2">
    <name type="scientific">Tunturiibacter gelidiferens</name>
    <dbReference type="NCBI Taxonomy" id="3069689"/>
    <lineage>
        <taxon>Bacteria</taxon>
        <taxon>Pseudomonadati</taxon>
        <taxon>Acidobacteriota</taxon>
        <taxon>Terriglobia</taxon>
        <taxon>Terriglobales</taxon>
        <taxon>Acidobacteriaceae</taxon>
        <taxon>Tunturiibacter</taxon>
    </lineage>
</organism>
<evidence type="ECO:0000313" key="2">
    <source>
        <dbReference type="EMBL" id="XCB22051.1"/>
    </source>
</evidence>
<dbReference type="KEGG" id="tgi:RBB81_21115"/>
<feature type="transmembrane region" description="Helical" evidence="1">
    <location>
        <begin position="64"/>
        <end position="86"/>
    </location>
</feature>
<proteinExistence type="predicted"/>
<keyword evidence="1" id="KW-0812">Transmembrane</keyword>
<keyword evidence="1" id="KW-1133">Transmembrane helix</keyword>
<gene>
    <name evidence="2" type="ORF">RBB81_21115</name>
</gene>
<accession>A0AAU7Z0N9</accession>
<keyword evidence="1" id="KW-0472">Membrane</keyword>
<name>A0AAU7Z0N9_9BACT</name>
<dbReference type="InterPro" id="IPR031594">
    <property type="entry name" value="OFeT_1"/>
</dbReference>
<protein>
    <recommendedName>
        <fullName evidence="3">GDT1 family protein</fullName>
    </recommendedName>
</protein>
<dbReference type="Pfam" id="PF16955">
    <property type="entry name" value="OFeT_1"/>
    <property type="match status" value="1"/>
</dbReference>
<dbReference type="EMBL" id="CP132938">
    <property type="protein sequence ID" value="XCB22051.1"/>
    <property type="molecule type" value="Genomic_DNA"/>
</dbReference>
<feature type="transmembrane region" description="Helical" evidence="1">
    <location>
        <begin position="30"/>
        <end position="58"/>
    </location>
</feature>
<sequence length="159" mass="16727">MTAAEAAPGQGVSFARQTEALRKSGEFPNIAIDGVGFMISFKAAVIEGMEVVFIVIAVGATGHMLLSASLGALTAGLLVILLGLVLHKPLARIPENTLKFSVGVLLSAFGVFWIGEGLHLPRFGEDRVMVGPIFCFGCTALGAVRIIRHRAAVQRGLSR</sequence>
<reference evidence="2" key="2">
    <citation type="journal article" date="2024" name="Environ. Microbiol.">
        <title>Genome analysis and description of Tunturibacter gen. nov. expands the diversity of Terriglobia in tundra soils.</title>
        <authorList>
            <person name="Messyasz A."/>
            <person name="Mannisto M.K."/>
            <person name="Kerkhof L.J."/>
            <person name="Haggblom M.M."/>
        </authorList>
    </citation>
    <scope>NUCLEOTIDE SEQUENCE</scope>
    <source>
        <strain evidence="2">M8UP39</strain>
    </source>
</reference>
<evidence type="ECO:0008006" key="3">
    <source>
        <dbReference type="Google" id="ProtNLM"/>
    </source>
</evidence>